<evidence type="ECO:0000313" key="4">
    <source>
        <dbReference type="Proteomes" id="UP000559182"/>
    </source>
</evidence>
<protein>
    <submittedName>
        <fullName evidence="3">Putative F420-dependent oxidoreductase</fullName>
    </submittedName>
</protein>
<dbReference type="Pfam" id="PF00296">
    <property type="entry name" value="Bac_luciferase"/>
    <property type="match status" value="1"/>
</dbReference>
<organism evidence="3 4">
    <name type="scientific">Flexivirga oryzae</name>
    <dbReference type="NCBI Taxonomy" id="1794944"/>
    <lineage>
        <taxon>Bacteria</taxon>
        <taxon>Bacillati</taxon>
        <taxon>Actinomycetota</taxon>
        <taxon>Actinomycetes</taxon>
        <taxon>Micrococcales</taxon>
        <taxon>Dermacoccaceae</taxon>
        <taxon>Flexivirga</taxon>
    </lineage>
</organism>
<proteinExistence type="predicted"/>
<evidence type="ECO:0000313" key="3">
    <source>
        <dbReference type="EMBL" id="MBB2890434.1"/>
    </source>
</evidence>
<dbReference type="PANTHER" id="PTHR43244">
    <property type="match status" value="1"/>
</dbReference>
<dbReference type="InterPro" id="IPR050564">
    <property type="entry name" value="F420-G6PD/mer"/>
</dbReference>
<dbReference type="AlphaFoldDB" id="A0A839N2X1"/>
<sequence>MMDFGVVLQTTPPSARVVDLAVQADRFGFSHVWTFDSHILWQEPYPIFGQILDRTRRVTVGPMVTNPATRDWTVTASLFATLNEMYGNRTVCGIGRGDSAVRVEGGRPSTLAALREAVGVIRGMACGEAVSYGGSTLRLPWATASRLEVWVAAYGPKALQLTGEVADGYILQLADPQITAWMVGAVRSAASAAGRDPDDITICVAAPAYITDGSAESAEHARDQCRWFGGMVGNHVADIVSRYGESSGVPKALTDYIAGRQGYDYNQHGRAGNTHTEFVPDEIVDRFCVIGPPEEHVKRIEELRELGVDQFAVYLQHDDKEHTLASYADHVMPLVNVQQGARS</sequence>
<dbReference type="InterPro" id="IPR022315">
    <property type="entry name" value="F420_OxRdatse_CPS4043_pred"/>
</dbReference>
<keyword evidence="1" id="KW-0560">Oxidoreductase</keyword>
<comment type="caution">
    <text evidence="3">The sequence shown here is derived from an EMBL/GenBank/DDBJ whole genome shotgun (WGS) entry which is preliminary data.</text>
</comment>
<keyword evidence="4" id="KW-1185">Reference proteome</keyword>
<gene>
    <name evidence="3" type="ORF">FHU39_000418</name>
</gene>
<evidence type="ECO:0000256" key="1">
    <source>
        <dbReference type="ARBA" id="ARBA00023002"/>
    </source>
</evidence>
<accession>A0A839N2X1</accession>
<dbReference type="InterPro" id="IPR011251">
    <property type="entry name" value="Luciferase-like_dom"/>
</dbReference>
<dbReference type="Gene3D" id="3.20.20.30">
    <property type="entry name" value="Luciferase-like domain"/>
    <property type="match status" value="1"/>
</dbReference>
<dbReference type="Proteomes" id="UP000559182">
    <property type="component" value="Unassembled WGS sequence"/>
</dbReference>
<dbReference type="EMBL" id="JACHVQ010000001">
    <property type="protein sequence ID" value="MBB2890434.1"/>
    <property type="molecule type" value="Genomic_DNA"/>
</dbReference>
<reference evidence="3 4" key="1">
    <citation type="submission" date="2020-08" db="EMBL/GenBank/DDBJ databases">
        <title>Sequencing the genomes of 1000 actinobacteria strains.</title>
        <authorList>
            <person name="Klenk H.-P."/>
        </authorList>
    </citation>
    <scope>NUCLEOTIDE SEQUENCE [LARGE SCALE GENOMIC DNA]</scope>
    <source>
        <strain evidence="3 4">DSM 105369</strain>
    </source>
</reference>
<dbReference type="NCBIfam" id="TIGR03842">
    <property type="entry name" value="F420_CPS_4043"/>
    <property type="match status" value="1"/>
</dbReference>
<dbReference type="CDD" id="cd01097">
    <property type="entry name" value="Tetrahydromethanopterin_reductase"/>
    <property type="match status" value="1"/>
</dbReference>
<evidence type="ECO:0000259" key="2">
    <source>
        <dbReference type="Pfam" id="PF00296"/>
    </source>
</evidence>
<dbReference type="GO" id="GO:0016705">
    <property type="term" value="F:oxidoreductase activity, acting on paired donors, with incorporation or reduction of molecular oxygen"/>
    <property type="evidence" value="ECO:0007669"/>
    <property type="project" value="InterPro"/>
</dbReference>
<dbReference type="InterPro" id="IPR036661">
    <property type="entry name" value="Luciferase-like_sf"/>
</dbReference>
<dbReference type="SUPFAM" id="SSF51679">
    <property type="entry name" value="Bacterial luciferase-like"/>
    <property type="match status" value="1"/>
</dbReference>
<name>A0A839N2X1_9MICO</name>
<feature type="domain" description="Luciferase-like" evidence="2">
    <location>
        <begin position="2"/>
        <end position="310"/>
    </location>
</feature>
<dbReference type="PANTHER" id="PTHR43244:SF1">
    <property type="entry name" value="5,10-METHYLENETETRAHYDROMETHANOPTERIN REDUCTASE"/>
    <property type="match status" value="1"/>
</dbReference>